<evidence type="ECO:0000313" key="3">
    <source>
        <dbReference type="EMBL" id="MFC3833494.1"/>
    </source>
</evidence>
<gene>
    <name evidence="3" type="primary">terL</name>
    <name evidence="3" type="ORF">ACFOSB_11560</name>
</gene>
<dbReference type="InterPro" id="IPR035421">
    <property type="entry name" value="Terminase_6C"/>
</dbReference>
<accession>A0ABV7Z8Z8</accession>
<keyword evidence="1" id="KW-1188">Viral release from host cell</keyword>
<feature type="domain" description="Terminase large subunit gp17-like C-terminal" evidence="2">
    <location>
        <begin position="379"/>
        <end position="508"/>
    </location>
</feature>
<organism evidence="3 4">
    <name type="scientific">Deinococcus rufus</name>
    <dbReference type="NCBI Taxonomy" id="2136097"/>
    <lineage>
        <taxon>Bacteria</taxon>
        <taxon>Thermotogati</taxon>
        <taxon>Deinococcota</taxon>
        <taxon>Deinococci</taxon>
        <taxon>Deinococcales</taxon>
        <taxon>Deinococcaceae</taxon>
        <taxon>Deinococcus</taxon>
    </lineage>
</organism>
<dbReference type="InterPro" id="IPR006517">
    <property type="entry name" value="Phage_terminase_lsu-like_C"/>
</dbReference>
<dbReference type="Pfam" id="PF17289">
    <property type="entry name" value="Terminase_6C"/>
    <property type="match status" value="1"/>
</dbReference>
<evidence type="ECO:0000259" key="2">
    <source>
        <dbReference type="Pfam" id="PF17289"/>
    </source>
</evidence>
<name>A0ABV7Z8Z8_9DEIO</name>
<dbReference type="EMBL" id="JBHRZG010000011">
    <property type="protein sequence ID" value="MFC3833494.1"/>
    <property type="molecule type" value="Genomic_DNA"/>
</dbReference>
<keyword evidence="4" id="KW-1185">Reference proteome</keyword>
<evidence type="ECO:0000313" key="4">
    <source>
        <dbReference type="Proteomes" id="UP001595803"/>
    </source>
</evidence>
<comment type="caution">
    <text evidence="3">The sequence shown here is derived from an EMBL/GenBank/DDBJ whole genome shotgun (WGS) entry which is preliminary data.</text>
</comment>
<reference evidence="4" key="1">
    <citation type="journal article" date="2019" name="Int. J. Syst. Evol. Microbiol.">
        <title>The Global Catalogue of Microorganisms (GCM) 10K type strain sequencing project: providing services to taxonomists for standard genome sequencing and annotation.</title>
        <authorList>
            <consortium name="The Broad Institute Genomics Platform"/>
            <consortium name="The Broad Institute Genome Sequencing Center for Infectious Disease"/>
            <person name="Wu L."/>
            <person name="Ma J."/>
        </authorList>
    </citation>
    <scope>NUCLEOTIDE SEQUENCE [LARGE SCALE GENOMIC DNA]</scope>
    <source>
        <strain evidence="4">CCTCC AB 2017081</strain>
    </source>
</reference>
<proteinExistence type="predicted"/>
<dbReference type="NCBIfam" id="TIGR01630">
    <property type="entry name" value="psiM2_ORF9"/>
    <property type="match status" value="1"/>
</dbReference>
<evidence type="ECO:0000256" key="1">
    <source>
        <dbReference type="ARBA" id="ARBA00022612"/>
    </source>
</evidence>
<sequence length="560" mass="62649">MTRASTRSKRRLNGVAPLPTLAEVRAEKARRRARKHLKDFVAEGWHVLEPSTPYLHNWHIDVICAHLEAITRGVGTSEGLKRLLINIPPGHMKSLIVNVFWPAWTWLHHPGWRAIFTSYDAALVVRDSVKCRDLITSEWYQAFQPGWKLKPDQNEKSYYFNTRGGFRISLTVGGANTGHRGDVVVVDDPISAIDSKNEGKRAAVIEWWDKAMSSRLNDLSQGAFLVIMQRLHEQDLSGHILARDGTDHAAGGYDHICLPSEFDGKQRPPTSIGWVDLRRDLGELLFPALFPKAVLDRAKKLLLNDYAGQHQQTPVPADGNVFKPRWWRYWVPRDRPDLLAQPVLVKVEDETFACPVEMLPWTLDELRLQPHDFVVSAQSWDMTFGSKSKKASKVVGQVWGTVGARHYLLDQVRDRYDMPESVGAVQALTARWPHITGKLIEAKAHGPAVMQTLRGKLGGLLPVMPHGGKDLRATAVAPLVAGGDVFLPHPQLFAWVSTLQINLAAFPAADTDEIDTLSQYLQYANHHVQEHQAPQDGAAVVGPGDVLDDAGDFADEYRFD</sequence>
<dbReference type="Proteomes" id="UP001595803">
    <property type="component" value="Unassembled WGS sequence"/>
</dbReference>
<protein>
    <submittedName>
        <fullName evidence="3">Phage terminase large subunit</fullName>
    </submittedName>
</protein>
<dbReference type="RefSeq" id="WP_380102104.1">
    <property type="nucleotide sequence ID" value="NZ_JBHRZG010000011.1"/>
</dbReference>